<dbReference type="EMBL" id="QPKB01000002">
    <property type="protein sequence ID" value="RWR77933.1"/>
    <property type="molecule type" value="Genomic_DNA"/>
</dbReference>
<comment type="subcellular location">
    <subcellularLocation>
        <location evidence="1">Nucleus</location>
    </subcellularLocation>
</comment>
<evidence type="ECO:0000256" key="2">
    <source>
        <dbReference type="ARBA" id="ARBA00023015"/>
    </source>
</evidence>
<dbReference type="CDD" id="cd18919">
    <property type="entry name" value="bHLH_AtBPE_like"/>
    <property type="match status" value="1"/>
</dbReference>
<reference evidence="7 8" key="1">
    <citation type="journal article" date="2019" name="Nat. Plants">
        <title>Stout camphor tree genome fills gaps in understanding of flowering plant genome evolution.</title>
        <authorList>
            <person name="Chaw S.M."/>
            <person name="Liu Y.C."/>
            <person name="Wu Y.W."/>
            <person name="Wang H.Y."/>
            <person name="Lin C.I."/>
            <person name="Wu C.S."/>
            <person name="Ke H.M."/>
            <person name="Chang L.Y."/>
            <person name="Hsu C.Y."/>
            <person name="Yang H.T."/>
            <person name="Sudianto E."/>
            <person name="Hsu M.H."/>
            <person name="Wu K.P."/>
            <person name="Wang L.N."/>
            <person name="Leebens-Mack J.H."/>
            <person name="Tsai I.J."/>
        </authorList>
    </citation>
    <scope>NUCLEOTIDE SEQUENCE [LARGE SCALE GENOMIC DNA]</scope>
    <source>
        <strain evidence="8">cv. Chaw 1501</strain>
        <tissue evidence="7">Young leaves</tissue>
    </source>
</reference>
<proteinExistence type="predicted"/>
<evidence type="ECO:0000313" key="7">
    <source>
        <dbReference type="EMBL" id="RWR77933.1"/>
    </source>
</evidence>
<dbReference type="Gene3D" id="4.10.280.10">
    <property type="entry name" value="Helix-loop-helix DNA-binding domain"/>
    <property type="match status" value="1"/>
</dbReference>
<dbReference type="AlphaFoldDB" id="A0A443NHE6"/>
<feature type="domain" description="BHLH" evidence="6">
    <location>
        <begin position="234"/>
        <end position="284"/>
    </location>
</feature>
<keyword evidence="3" id="KW-0804">Transcription</keyword>
<keyword evidence="4" id="KW-0539">Nucleus</keyword>
<dbReference type="FunFam" id="4.10.280.10:FF:000002">
    <property type="entry name" value="Basic helix-loop-helix transcription factor"/>
    <property type="match status" value="1"/>
</dbReference>
<evidence type="ECO:0000256" key="1">
    <source>
        <dbReference type="ARBA" id="ARBA00004123"/>
    </source>
</evidence>
<comment type="caution">
    <text evidence="7">The sequence shown here is derived from an EMBL/GenBank/DDBJ whole genome shotgun (WGS) entry which is preliminary data.</text>
</comment>
<protein>
    <submittedName>
        <fullName evidence="7">Transcription factor bHLH74-like protein isoform X2</fullName>
    </submittedName>
</protein>
<evidence type="ECO:0000256" key="3">
    <source>
        <dbReference type="ARBA" id="ARBA00023163"/>
    </source>
</evidence>
<name>A0A443NHE6_9MAGN</name>
<accession>A0A443NHE6</accession>
<dbReference type="PANTHER" id="PTHR12565">
    <property type="entry name" value="STEROL REGULATORY ELEMENT-BINDING PROTEIN"/>
    <property type="match status" value="1"/>
</dbReference>
<dbReference type="InterPro" id="IPR036638">
    <property type="entry name" value="HLH_DNA-bd_sf"/>
</dbReference>
<feature type="compositionally biased region" description="Basic and acidic residues" evidence="5">
    <location>
        <begin position="122"/>
        <end position="138"/>
    </location>
</feature>
<evidence type="ECO:0000313" key="8">
    <source>
        <dbReference type="Proteomes" id="UP000283530"/>
    </source>
</evidence>
<dbReference type="Pfam" id="PF00010">
    <property type="entry name" value="HLH"/>
    <property type="match status" value="1"/>
</dbReference>
<dbReference type="GO" id="GO:0046983">
    <property type="term" value="F:protein dimerization activity"/>
    <property type="evidence" value="ECO:0007669"/>
    <property type="project" value="InterPro"/>
</dbReference>
<organism evidence="7 8">
    <name type="scientific">Cinnamomum micranthum f. kanehirae</name>
    <dbReference type="NCBI Taxonomy" id="337451"/>
    <lineage>
        <taxon>Eukaryota</taxon>
        <taxon>Viridiplantae</taxon>
        <taxon>Streptophyta</taxon>
        <taxon>Embryophyta</taxon>
        <taxon>Tracheophyta</taxon>
        <taxon>Spermatophyta</taxon>
        <taxon>Magnoliopsida</taxon>
        <taxon>Magnoliidae</taxon>
        <taxon>Laurales</taxon>
        <taxon>Lauraceae</taxon>
        <taxon>Cinnamomum</taxon>
    </lineage>
</organism>
<evidence type="ECO:0000256" key="4">
    <source>
        <dbReference type="ARBA" id="ARBA00023242"/>
    </source>
</evidence>
<dbReference type="InterPro" id="IPR011598">
    <property type="entry name" value="bHLH_dom"/>
</dbReference>
<dbReference type="PROSITE" id="PS50888">
    <property type="entry name" value="BHLH"/>
    <property type="match status" value="1"/>
</dbReference>
<dbReference type="PANTHER" id="PTHR12565:SF184">
    <property type="entry name" value="BHLH TRANSCRIPTION FACTOR"/>
    <property type="match status" value="1"/>
</dbReference>
<keyword evidence="2" id="KW-0805">Transcription regulation</keyword>
<dbReference type="Proteomes" id="UP000283530">
    <property type="component" value="Unassembled WGS sequence"/>
</dbReference>
<feature type="region of interest" description="Disordered" evidence="5">
    <location>
        <begin position="122"/>
        <end position="175"/>
    </location>
</feature>
<dbReference type="OrthoDB" id="1609391at2759"/>
<evidence type="ECO:0000256" key="5">
    <source>
        <dbReference type="SAM" id="MobiDB-lite"/>
    </source>
</evidence>
<feature type="compositionally biased region" description="Polar residues" evidence="5">
    <location>
        <begin position="156"/>
        <end position="169"/>
    </location>
</feature>
<dbReference type="GO" id="GO:0005634">
    <property type="term" value="C:nucleus"/>
    <property type="evidence" value="ECO:0007669"/>
    <property type="project" value="UniProtKB-SubCell"/>
</dbReference>
<sequence>MSLGNNSEFGFGQKCENRFNCQSPVISSSQQFENYSETTMTTESLFFAGWDSLISSDSHHQTNQSSYDALTLESQRISDISHLVQCPSGAGFNKLDQSLSCLESGSYADTMAPLGGCKEANHEATKQEESLPISKDEIPGQSINANKRKMKPEGSTVDSLSQFDSTQGVNVEEQKDISLASMEGLKEKDYKKRKSEQSSVASARKVTTKQAKDLSQNSDSSKDGYIHVRARRGQATNSHSLAERVRREKISERMKFLQDLVPGCSKITGKAVMLDEIINYVQSLQRQVEFLSMKLATVNPELNFDIERILSKDILHSQGGGSSIFGFCQGMTASHPHLNGFQQRTMQSDNSIHNIQNSANLLKATNMQFCSLPQVRSVWDNELQSVVQMGFISNAPPDILDMHGQMK</sequence>
<dbReference type="InterPro" id="IPR024097">
    <property type="entry name" value="bHLH_ZIP_TF"/>
</dbReference>
<dbReference type="STRING" id="337451.A0A443NHE6"/>
<feature type="region of interest" description="Disordered" evidence="5">
    <location>
        <begin position="188"/>
        <end position="224"/>
    </location>
</feature>
<dbReference type="GO" id="GO:0003700">
    <property type="term" value="F:DNA-binding transcription factor activity"/>
    <property type="evidence" value="ECO:0007669"/>
    <property type="project" value="TreeGrafter"/>
</dbReference>
<keyword evidence="8" id="KW-1185">Reference proteome</keyword>
<dbReference type="SUPFAM" id="SSF47459">
    <property type="entry name" value="HLH, helix-loop-helix DNA-binding domain"/>
    <property type="match status" value="1"/>
</dbReference>
<gene>
    <name evidence="7" type="ORF">CKAN_00643800</name>
</gene>
<dbReference type="SMART" id="SM00353">
    <property type="entry name" value="HLH"/>
    <property type="match status" value="1"/>
</dbReference>
<evidence type="ECO:0000259" key="6">
    <source>
        <dbReference type="PROSITE" id="PS50888"/>
    </source>
</evidence>